<evidence type="ECO:0000256" key="1">
    <source>
        <dbReference type="SAM" id="MobiDB-lite"/>
    </source>
</evidence>
<name>A0A0C2FI90_9BILA</name>
<dbReference type="EMBL" id="KN776370">
    <property type="protein sequence ID" value="KIH44666.1"/>
    <property type="molecule type" value="Genomic_DNA"/>
</dbReference>
<protein>
    <submittedName>
        <fullName evidence="2">Uncharacterized protein</fullName>
    </submittedName>
</protein>
<dbReference type="PANTHER" id="PTHR21459">
    <property type="entry name" value="PROTEIN CBG08968"/>
    <property type="match status" value="1"/>
</dbReference>
<feature type="region of interest" description="Disordered" evidence="1">
    <location>
        <begin position="137"/>
        <end position="162"/>
    </location>
</feature>
<evidence type="ECO:0000313" key="2">
    <source>
        <dbReference type="EMBL" id="KIH44666.1"/>
    </source>
</evidence>
<accession>A0A0C2FI90</accession>
<evidence type="ECO:0000313" key="3">
    <source>
        <dbReference type="Proteomes" id="UP000054047"/>
    </source>
</evidence>
<dbReference type="AlphaFoldDB" id="A0A0C2FI90"/>
<reference evidence="2 3" key="1">
    <citation type="submission" date="2013-12" db="EMBL/GenBank/DDBJ databases">
        <title>Draft genome of the parsitic nematode Ancylostoma duodenale.</title>
        <authorList>
            <person name="Mitreva M."/>
        </authorList>
    </citation>
    <scope>NUCLEOTIDE SEQUENCE [LARGE SCALE GENOMIC DNA]</scope>
    <source>
        <strain evidence="2 3">Zhejiang</strain>
    </source>
</reference>
<keyword evidence="3" id="KW-1185">Reference proteome</keyword>
<gene>
    <name evidence="2" type="ORF">ANCDUO_25308</name>
</gene>
<dbReference type="PANTHER" id="PTHR21459:SF2">
    <property type="entry name" value="PROTEIN CBG08968"/>
    <property type="match status" value="1"/>
</dbReference>
<dbReference type="Proteomes" id="UP000054047">
    <property type="component" value="Unassembled WGS sequence"/>
</dbReference>
<organism evidence="2 3">
    <name type="scientific">Ancylostoma duodenale</name>
    <dbReference type="NCBI Taxonomy" id="51022"/>
    <lineage>
        <taxon>Eukaryota</taxon>
        <taxon>Metazoa</taxon>
        <taxon>Ecdysozoa</taxon>
        <taxon>Nematoda</taxon>
        <taxon>Chromadorea</taxon>
        <taxon>Rhabditida</taxon>
        <taxon>Rhabditina</taxon>
        <taxon>Rhabditomorpha</taxon>
        <taxon>Strongyloidea</taxon>
        <taxon>Ancylostomatidae</taxon>
        <taxon>Ancylostomatinae</taxon>
        <taxon>Ancylostoma</taxon>
    </lineage>
</organism>
<dbReference type="OrthoDB" id="5859941at2759"/>
<proteinExistence type="predicted"/>
<sequence length="200" mass="22765">MVKIKADNEKINEKATKIAWIGIDEQGDEAATRRFDQEIIKEAVYTSGDQELISEFNEGRISWHRHPAGKPRGKGVRRRIIKIALTSQYFKDKLLAHMRSGRQTLTRNFVHSFARRDYTAEELKFDQIIKLKAPRDLPIRHLPSPPADILKNKKNNSSSQERLLTQVSGSYNSNITGQVEQGMSQASFSQYSPVTSPNVL</sequence>